<accession>A0AAN8XHV2</accession>
<evidence type="ECO:0000313" key="5">
    <source>
        <dbReference type="Proteomes" id="UP001381693"/>
    </source>
</evidence>
<evidence type="ECO:0000256" key="1">
    <source>
        <dbReference type="ARBA" id="ARBA00022857"/>
    </source>
</evidence>
<dbReference type="PANTHER" id="PTHR43544:SF7">
    <property type="entry name" value="NADB-LER2"/>
    <property type="match status" value="1"/>
</dbReference>
<dbReference type="Gene3D" id="3.40.50.720">
    <property type="entry name" value="NAD(P)-binding Rossmann-like Domain"/>
    <property type="match status" value="1"/>
</dbReference>
<proteinExistence type="inferred from homology"/>
<dbReference type="Proteomes" id="UP001381693">
    <property type="component" value="Unassembled WGS sequence"/>
</dbReference>
<comment type="caution">
    <text evidence="4">The sequence shown here is derived from an EMBL/GenBank/DDBJ whole genome shotgun (WGS) entry which is preliminary data.</text>
</comment>
<dbReference type="PRINTS" id="PR00080">
    <property type="entry name" value="SDRFAMILY"/>
</dbReference>
<keyword evidence="1" id="KW-0521">NADP</keyword>
<evidence type="ECO:0000256" key="2">
    <source>
        <dbReference type="ARBA" id="ARBA00023002"/>
    </source>
</evidence>
<sequence length="249" mass="26961">MLSGKILITGSNRGLGLEFVNQLAKCNNSPEMIIATCRKPEEAMDLQTLANTHKNIHVTKLDVANEASYGSFVDHVKDLVGSTGINLLVNNAGYAPKSTRINMVKWEQMQETLLINTIAPLMITKALLPLLTAAASKSCIDGFSVNKAAVINMSSVLGSISANAQGGLYPYRASKAALNAITKSLSLDLQHQYILVASIHPGWVQTDMGGKNAPLTPQESISEIVKTLSKFNEEHNGGFYQYDGKQIQW</sequence>
<name>A0AAN8XHV2_HALRR</name>
<evidence type="ECO:0008006" key="6">
    <source>
        <dbReference type="Google" id="ProtNLM"/>
    </source>
</evidence>
<dbReference type="InterPro" id="IPR036291">
    <property type="entry name" value="NAD(P)-bd_dom_sf"/>
</dbReference>
<dbReference type="InterPro" id="IPR002347">
    <property type="entry name" value="SDR_fam"/>
</dbReference>
<dbReference type="AlphaFoldDB" id="A0AAN8XHV2"/>
<organism evidence="4 5">
    <name type="scientific">Halocaridina rubra</name>
    <name type="common">Hawaiian red shrimp</name>
    <dbReference type="NCBI Taxonomy" id="373956"/>
    <lineage>
        <taxon>Eukaryota</taxon>
        <taxon>Metazoa</taxon>
        <taxon>Ecdysozoa</taxon>
        <taxon>Arthropoda</taxon>
        <taxon>Crustacea</taxon>
        <taxon>Multicrustacea</taxon>
        <taxon>Malacostraca</taxon>
        <taxon>Eumalacostraca</taxon>
        <taxon>Eucarida</taxon>
        <taxon>Decapoda</taxon>
        <taxon>Pleocyemata</taxon>
        <taxon>Caridea</taxon>
        <taxon>Atyoidea</taxon>
        <taxon>Atyidae</taxon>
        <taxon>Halocaridina</taxon>
    </lineage>
</organism>
<evidence type="ECO:0000313" key="4">
    <source>
        <dbReference type="EMBL" id="KAK7080593.1"/>
    </source>
</evidence>
<evidence type="ECO:0000256" key="3">
    <source>
        <dbReference type="RuleBase" id="RU000363"/>
    </source>
</evidence>
<dbReference type="Pfam" id="PF00106">
    <property type="entry name" value="adh_short"/>
    <property type="match status" value="1"/>
</dbReference>
<dbReference type="PANTHER" id="PTHR43544">
    <property type="entry name" value="SHORT-CHAIN DEHYDROGENASE/REDUCTASE"/>
    <property type="match status" value="1"/>
</dbReference>
<keyword evidence="2" id="KW-0560">Oxidoreductase</keyword>
<gene>
    <name evidence="4" type="ORF">SK128_002567</name>
</gene>
<reference evidence="4 5" key="1">
    <citation type="submission" date="2023-11" db="EMBL/GenBank/DDBJ databases">
        <title>Halocaridina rubra genome assembly.</title>
        <authorList>
            <person name="Smith C."/>
        </authorList>
    </citation>
    <scope>NUCLEOTIDE SEQUENCE [LARGE SCALE GENOMIC DNA]</scope>
    <source>
        <strain evidence="4">EP-1</strain>
        <tissue evidence="4">Whole</tissue>
    </source>
</reference>
<dbReference type="CDD" id="cd05325">
    <property type="entry name" value="carb_red_sniffer_like_SDR_c"/>
    <property type="match status" value="1"/>
</dbReference>
<dbReference type="GO" id="GO:0004090">
    <property type="term" value="F:carbonyl reductase (NADPH) activity"/>
    <property type="evidence" value="ECO:0007669"/>
    <property type="project" value="TreeGrafter"/>
</dbReference>
<dbReference type="InterPro" id="IPR051468">
    <property type="entry name" value="Fungal_SecMetab_SDRs"/>
</dbReference>
<protein>
    <recommendedName>
        <fullName evidence="6">C-factor</fullName>
    </recommendedName>
</protein>
<dbReference type="SUPFAM" id="SSF51735">
    <property type="entry name" value="NAD(P)-binding Rossmann-fold domains"/>
    <property type="match status" value="1"/>
</dbReference>
<comment type="similarity">
    <text evidence="3">Belongs to the short-chain dehydrogenases/reductases (SDR) family.</text>
</comment>
<dbReference type="PRINTS" id="PR00081">
    <property type="entry name" value="GDHRDH"/>
</dbReference>
<keyword evidence="5" id="KW-1185">Reference proteome</keyword>
<dbReference type="EMBL" id="JAXCGZ010005856">
    <property type="protein sequence ID" value="KAK7080593.1"/>
    <property type="molecule type" value="Genomic_DNA"/>
</dbReference>
<dbReference type="GO" id="GO:0005737">
    <property type="term" value="C:cytoplasm"/>
    <property type="evidence" value="ECO:0007669"/>
    <property type="project" value="TreeGrafter"/>
</dbReference>